<keyword evidence="3" id="KW-1185">Reference proteome</keyword>
<dbReference type="PANTHER" id="PTHR10381:SF11">
    <property type="entry name" value="ATP-DEPENDENT CLP PROTEASE PROTEOLYTIC SUBUNIT, MITOCHONDRIAL"/>
    <property type="match status" value="1"/>
</dbReference>
<sequence>MFHLLYAALVLFPYSGLSFSRRNVLTTGIAMTLLDTKTIKNGDYDEVGYIRGYKNNLYYSGPITDSGIFSITSNLITMQNEGQFNDINLHMQSPGGSLLPSLGLVDLIRTSDIPINTYANGYCASAASLITVVGAQRFINRYGVVLIHQLKMGLEPSKYLEIKDQTDNADTLMKIIKDIYLENTNLTKEKLDELLMHDWWLNSTLCKDYGIVDIVM</sequence>
<dbReference type="InterPro" id="IPR029045">
    <property type="entry name" value="ClpP/crotonase-like_dom_sf"/>
</dbReference>
<protein>
    <submittedName>
        <fullName evidence="2">ATP-dependent Clp protease, proteolytic subunit</fullName>
    </submittedName>
</protein>
<keyword evidence="2" id="KW-0645">Protease</keyword>
<dbReference type="GO" id="GO:0004176">
    <property type="term" value="F:ATP-dependent peptidase activity"/>
    <property type="evidence" value="ECO:0007669"/>
    <property type="project" value="InterPro"/>
</dbReference>
<reference evidence="2 3" key="1">
    <citation type="journal article" date="2015" name="Genome Announc.">
        <title>The 474-Kilobase-Pair Complete Genome Sequence of CeV-01B, a Virus Infecting Haptolina (Chrysochromulina) ericina (Prymnesiophyceae).</title>
        <authorList>
            <person name="Gallot-Lavallee L."/>
            <person name="Pagarete A."/>
            <person name="Legendre M."/>
            <person name="Santini S."/>
            <person name="Sandaa R.A."/>
            <person name="Himmelbauer H."/>
            <person name="Ogata H."/>
            <person name="Bratbak G."/>
            <person name="Claverie J.M."/>
        </authorList>
    </citation>
    <scope>NUCLEOTIDE SEQUENCE [LARGE SCALE GENOMIC DNA]</scope>
    <source>
        <strain evidence="2">CeV-01B</strain>
    </source>
</reference>
<name>A0A0N9R1J6_9VIRU</name>
<keyword evidence="2" id="KW-0378">Hydrolase</keyword>
<dbReference type="Pfam" id="PF00574">
    <property type="entry name" value="CLP_protease"/>
    <property type="match status" value="1"/>
</dbReference>
<dbReference type="GO" id="GO:0004252">
    <property type="term" value="F:serine-type endopeptidase activity"/>
    <property type="evidence" value="ECO:0007669"/>
    <property type="project" value="InterPro"/>
</dbReference>
<dbReference type="GO" id="GO:0006515">
    <property type="term" value="P:protein quality control for misfolded or incompletely synthesized proteins"/>
    <property type="evidence" value="ECO:0007669"/>
    <property type="project" value="TreeGrafter"/>
</dbReference>
<dbReference type="GO" id="GO:0009368">
    <property type="term" value="C:endopeptidase Clp complex"/>
    <property type="evidence" value="ECO:0007669"/>
    <property type="project" value="TreeGrafter"/>
</dbReference>
<dbReference type="GO" id="GO:0051117">
    <property type="term" value="F:ATPase binding"/>
    <property type="evidence" value="ECO:0007669"/>
    <property type="project" value="TreeGrafter"/>
</dbReference>
<comment type="similarity">
    <text evidence="1">Belongs to the peptidase S14 family.</text>
</comment>
<evidence type="ECO:0000256" key="1">
    <source>
        <dbReference type="ARBA" id="ARBA00007039"/>
    </source>
</evidence>
<proteinExistence type="inferred from homology"/>
<dbReference type="InterPro" id="IPR023562">
    <property type="entry name" value="ClpP/TepA"/>
</dbReference>
<dbReference type="EMBL" id="KT820662">
    <property type="protein sequence ID" value="ALH23310.1"/>
    <property type="molecule type" value="Genomic_DNA"/>
</dbReference>
<evidence type="ECO:0000313" key="3">
    <source>
        <dbReference type="Proteomes" id="UP000203826"/>
    </source>
</evidence>
<dbReference type="KEGG" id="vg:26049271"/>
<dbReference type="Gene3D" id="3.90.226.10">
    <property type="entry name" value="2-enoyl-CoA Hydratase, Chain A, domain 1"/>
    <property type="match status" value="1"/>
</dbReference>
<organism evidence="2 3">
    <name type="scientific">Chrysochromulina ericina virus CeV-01B</name>
    <dbReference type="NCBI Taxonomy" id="3070830"/>
    <lineage>
        <taxon>Viruses</taxon>
        <taxon>Varidnaviria</taxon>
        <taxon>Bamfordvirae</taxon>
        <taxon>Nucleocytoviricota</taxon>
        <taxon>Megaviricetes</taxon>
        <taxon>Imitervirales</taxon>
        <taxon>Mesomimiviridae</taxon>
        <taxon>Tethysvirus</taxon>
        <taxon>Tethysvirus raunefjordenense</taxon>
    </lineage>
</organism>
<accession>A0A0N9R1J6</accession>
<dbReference type="SUPFAM" id="SSF52096">
    <property type="entry name" value="ClpP/crotonase"/>
    <property type="match status" value="1"/>
</dbReference>
<dbReference type="InterPro" id="IPR001907">
    <property type="entry name" value="ClpP"/>
</dbReference>
<evidence type="ECO:0000313" key="2">
    <source>
        <dbReference type="EMBL" id="ALH23310.1"/>
    </source>
</evidence>
<gene>
    <name evidence="2" type="ORF">ceV_404</name>
</gene>
<dbReference type="Proteomes" id="UP000203826">
    <property type="component" value="Segment"/>
</dbReference>
<dbReference type="PRINTS" id="PR00127">
    <property type="entry name" value="CLPPROTEASEP"/>
</dbReference>
<dbReference type="PANTHER" id="PTHR10381">
    <property type="entry name" value="ATP-DEPENDENT CLP PROTEASE PROTEOLYTIC SUBUNIT"/>
    <property type="match status" value="1"/>
</dbReference>